<feature type="transmembrane region" description="Helical" evidence="9">
    <location>
        <begin position="90"/>
        <end position="116"/>
    </location>
</feature>
<keyword evidence="3" id="KW-0597">Phosphoprotein</keyword>
<dbReference type="Proteomes" id="UP000553209">
    <property type="component" value="Unassembled WGS sequence"/>
</dbReference>
<evidence type="ECO:0000256" key="5">
    <source>
        <dbReference type="ARBA" id="ARBA00022741"/>
    </source>
</evidence>
<feature type="transmembrane region" description="Helical" evidence="9">
    <location>
        <begin position="59"/>
        <end position="78"/>
    </location>
</feature>
<dbReference type="Gene3D" id="1.20.5.1930">
    <property type="match status" value="1"/>
</dbReference>
<dbReference type="SUPFAM" id="SSF55874">
    <property type="entry name" value="ATPase domain of HSP90 chaperone/DNA topoisomerase II/histidine kinase"/>
    <property type="match status" value="1"/>
</dbReference>
<reference evidence="11 12" key="1">
    <citation type="submission" date="2020-04" db="EMBL/GenBank/DDBJ databases">
        <title>MicrobeNet Type strains.</title>
        <authorList>
            <person name="Nicholson A.C."/>
        </authorList>
    </citation>
    <scope>NUCLEOTIDE SEQUENCE [LARGE SCALE GENOMIC DNA]</scope>
    <source>
        <strain evidence="11 12">ATCC 23612</strain>
    </source>
</reference>
<dbReference type="InterPro" id="IPR003594">
    <property type="entry name" value="HATPase_dom"/>
</dbReference>
<name>A0A7X6RSV2_9ACTN</name>
<dbReference type="GO" id="GO:0000155">
    <property type="term" value="F:phosphorelay sensor kinase activity"/>
    <property type="evidence" value="ECO:0007669"/>
    <property type="project" value="InterPro"/>
</dbReference>
<dbReference type="PANTHER" id="PTHR24421:SF10">
    <property type="entry name" value="NITRATE_NITRITE SENSOR PROTEIN NARQ"/>
    <property type="match status" value="1"/>
</dbReference>
<evidence type="ECO:0000256" key="1">
    <source>
        <dbReference type="ARBA" id="ARBA00000085"/>
    </source>
</evidence>
<gene>
    <name evidence="11" type="ORF">HGB44_27835</name>
</gene>
<keyword evidence="7" id="KW-0067">ATP-binding</keyword>
<proteinExistence type="predicted"/>
<evidence type="ECO:0000313" key="12">
    <source>
        <dbReference type="Proteomes" id="UP000553209"/>
    </source>
</evidence>
<keyword evidence="6 11" id="KW-0418">Kinase</keyword>
<dbReference type="CDD" id="cd16917">
    <property type="entry name" value="HATPase_UhpB-NarQ-NarX-like"/>
    <property type="match status" value="1"/>
</dbReference>
<keyword evidence="9" id="KW-1133">Transmembrane helix</keyword>
<dbReference type="EC" id="2.7.13.3" evidence="2"/>
<keyword evidence="9" id="KW-0472">Membrane</keyword>
<dbReference type="RefSeq" id="WP_082768599.1">
    <property type="nucleotide sequence ID" value="NZ_JAAXPG010000037.1"/>
</dbReference>
<dbReference type="SMART" id="SM00387">
    <property type="entry name" value="HATPase_c"/>
    <property type="match status" value="1"/>
</dbReference>
<dbReference type="InterPro" id="IPR005467">
    <property type="entry name" value="His_kinase_dom"/>
</dbReference>
<comment type="caution">
    <text evidence="11">The sequence shown here is derived from an EMBL/GenBank/DDBJ whole genome shotgun (WGS) entry which is preliminary data.</text>
</comment>
<evidence type="ECO:0000256" key="9">
    <source>
        <dbReference type="SAM" id="Phobius"/>
    </source>
</evidence>
<evidence type="ECO:0000256" key="6">
    <source>
        <dbReference type="ARBA" id="ARBA00022777"/>
    </source>
</evidence>
<evidence type="ECO:0000256" key="7">
    <source>
        <dbReference type="ARBA" id="ARBA00022840"/>
    </source>
</evidence>
<evidence type="ECO:0000256" key="3">
    <source>
        <dbReference type="ARBA" id="ARBA00022553"/>
    </source>
</evidence>
<evidence type="ECO:0000256" key="8">
    <source>
        <dbReference type="ARBA" id="ARBA00023012"/>
    </source>
</evidence>
<evidence type="ECO:0000259" key="10">
    <source>
        <dbReference type="PROSITE" id="PS50109"/>
    </source>
</evidence>
<organism evidence="11 12">
    <name type="scientific">Nocardiopsis alborubida</name>
    <dbReference type="NCBI Taxonomy" id="146802"/>
    <lineage>
        <taxon>Bacteria</taxon>
        <taxon>Bacillati</taxon>
        <taxon>Actinomycetota</taxon>
        <taxon>Actinomycetes</taxon>
        <taxon>Streptosporangiales</taxon>
        <taxon>Nocardiopsidaceae</taxon>
        <taxon>Nocardiopsis</taxon>
    </lineage>
</organism>
<dbReference type="GO" id="GO:0046983">
    <property type="term" value="F:protein dimerization activity"/>
    <property type="evidence" value="ECO:0007669"/>
    <property type="project" value="InterPro"/>
</dbReference>
<dbReference type="Pfam" id="PF02518">
    <property type="entry name" value="HATPase_c"/>
    <property type="match status" value="1"/>
</dbReference>
<dbReference type="InterPro" id="IPR036890">
    <property type="entry name" value="HATPase_C_sf"/>
</dbReference>
<keyword evidence="9" id="KW-0812">Transmembrane</keyword>
<dbReference type="PANTHER" id="PTHR24421">
    <property type="entry name" value="NITRATE/NITRITE SENSOR PROTEIN NARX-RELATED"/>
    <property type="match status" value="1"/>
</dbReference>
<dbReference type="Pfam" id="PF07730">
    <property type="entry name" value="HisKA_3"/>
    <property type="match status" value="1"/>
</dbReference>
<dbReference type="GO" id="GO:0016020">
    <property type="term" value="C:membrane"/>
    <property type="evidence" value="ECO:0007669"/>
    <property type="project" value="InterPro"/>
</dbReference>
<evidence type="ECO:0000256" key="4">
    <source>
        <dbReference type="ARBA" id="ARBA00022679"/>
    </source>
</evidence>
<sequence length="421" mass="46353">MPTPSLKTLMFSGHSSGDTCPLSLRVLFWTSILIALASRSVSAYTQGHFVPDQWIHGNWIFFSLLAFYVPAIALWPFLPWKPEESLTRRSLSFVFLGSTVLLFPVLDFGHYFIIVVSVAHALYAHNLLAALAVCLAFGLANFATGALHPLMPTSLAATNGALLLGYCLGVLIVVASLLSAGRRARQTRELLGELTEAHRKLRHYSSRVRELAVEEERGRMAREMHDSTGHYLTGIKLCLSSARRSADGLPEVVREEIDDAYRLAGEALVETRRWVRALKPLGLEQLNGPEALQGLTTAFRDTGVHTEFRLVGTWPDDMDGEVELALYRTVQEGLTNALRYSQADRITVDVRIREGTAEVDVVDDGIGVAEGHRASGFGLSSLEERLISLGGNLHTGNRPEGGFRLSARVPCQPAYLMEETQ</sequence>
<dbReference type="EMBL" id="JAAXPG010000037">
    <property type="protein sequence ID" value="NKZ01456.1"/>
    <property type="molecule type" value="Genomic_DNA"/>
</dbReference>
<feature type="transmembrane region" description="Helical" evidence="9">
    <location>
        <begin position="122"/>
        <end position="143"/>
    </location>
</feature>
<dbReference type="InterPro" id="IPR011712">
    <property type="entry name" value="Sig_transdc_His_kin_sub3_dim/P"/>
</dbReference>
<dbReference type="AlphaFoldDB" id="A0A7X6RSV2"/>
<comment type="catalytic activity">
    <reaction evidence="1">
        <text>ATP + protein L-histidine = ADP + protein N-phospho-L-histidine.</text>
        <dbReference type="EC" id="2.7.13.3"/>
    </reaction>
</comment>
<accession>A0A7X6RSV2</accession>
<keyword evidence="5" id="KW-0547">Nucleotide-binding</keyword>
<evidence type="ECO:0000313" key="11">
    <source>
        <dbReference type="EMBL" id="NKZ01456.1"/>
    </source>
</evidence>
<dbReference type="GO" id="GO:0005524">
    <property type="term" value="F:ATP binding"/>
    <property type="evidence" value="ECO:0007669"/>
    <property type="project" value="UniProtKB-KW"/>
</dbReference>
<dbReference type="PROSITE" id="PS50109">
    <property type="entry name" value="HIS_KIN"/>
    <property type="match status" value="1"/>
</dbReference>
<protein>
    <recommendedName>
        <fullName evidence="2">histidine kinase</fullName>
        <ecNumber evidence="2">2.7.13.3</ecNumber>
    </recommendedName>
</protein>
<keyword evidence="4" id="KW-0808">Transferase</keyword>
<dbReference type="Gene3D" id="3.30.565.10">
    <property type="entry name" value="Histidine kinase-like ATPase, C-terminal domain"/>
    <property type="match status" value="1"/>
</dbReference>
<feature type="domain" description="Histidine kinase" evidence="10">
    <location>
        <begin position="326"/>
        <end position="413"/>
    </location>
</feature>
<dbReference type="InterPro" id="IPR050482">
    <property type="entry name" value="Sensor_HK_TwoCompSys"/>
</dbReference>
<keyword evidence="12" id="KW-1185">Reference proteome</keyword>
<keyword evidence="8" id="KW-0902">Two-component regulatory system</keyword>
<evidence type="ECO:0000256" key="2">
    <source>
        <dbReference type="ARBA" id="ARBA00012438"/>
    </source>
</evidence>
<feature type="transmembrane region" description="Helical" evidence="9">
    <location>
        <begin position="155"/>
        <end position="178"/>
    </location>
</feature>